<proteinExistence type="predicted"/>
<feature type="compositionally biased region" description="Basic and acidic residues" evidence="2">
    <location>
        <begin position="108"/>
        <end position="117"/>
    </location>
</feature>
<dbReference type="AlphaFoldDB" id="A0A6A6Q087"/>
<dbReference type="Proteomes" id="UP000799767">
    <property type="component" value="Unassembled WGS sequence"/>
</dbReference>
<sequence>MESEDEDRKGASRSSTPDSNAVDASGAKVSKDRACPFCAQAFTSSSLGRHLDLYIKPRNPKPPDGVHDVDEIRRIRGRITRRQPRTSAKTAALKEEVERQDSPGTASGEKRHAEPARSVHSPALSDARTPLPPTSWHATNWQATGVINNLPPRVPSRTSVRAPLPSIRRIQDASMENHVDTAHRPGYDPEDIGKLHEAAEVGRAAEMALREVMGSLEAARKRIASHTPFDDFDFYSLAFPGLCLAMLPPPPTLFSSTPFPLAHTWAVAPPGERQMAALQSALHKRLASIREADPSSLPDSEAFKMRVHLESAWEHWRGLPSSEQAAAWNLEVCRAFAKEGEKTTRLSAELDTAHQRIAHLEAEYDRLSRCQLPRDYLLHPPNTISVSPGVMDGLKTTDLKSGARDVNYDAEALLNKWKGQVKQTMRPPRPPTFPPMHVDTSRNQLKGDIVLNGSLIGVGGPMPRNEESSYQSPSNEERSVRQYDKRAELEELDAERSRAPQSGGAASSYHLARTPRTSDSPHPPPPEDGVNVNGKRPRWPEASMGREPGPKVYREQAP</sequence>
<evidence type="ECO:0000313" key="3">
    <source>
        <dbReference type="EMBL" id="KAF2485406.1"/>
    </source>
</evidence>
<dbReference type="GeneID" id="54470133"/>
<feature type="compositionally biased region" description="Basic and acidic residues" evidence="2">
    <location>
        <begin position="548"/>
        <end position="558"/>
    </location>
</feature>
<feature type="compositionally biased region" description="Basic and acidic residues" evidence="2">
    <location>
        <begin position="1"/>
        <end position="10"/>
    </location>
</feature>
<evidence type="ECO:0000256" key="2">
    <source>
        <dbReference type="SAM" id="MobiDB-lite"/>
    </source>
</evidence>
<evidence type="ECO:0000313" key="4">
    <source>
        <dbReference type="Proteomes" id="UP000799767"/>
    </source>
</evidence>
<feature type="region of interest" description="Disordered" evidence="2">
    <location>
        <begin position="420"/>
        <end position="440"/>
    </location>
</feature>
<name>A0A6A6Q087_9PEZI</name>
<feature type="compositionally biased region" description="Basic and acidic residues" evidence="2">
    <location>
        <begin position="64"/>
        <end position="74"/>
    </location>
</feature>
<dbReference type="EMBL" id="MU001633">
    <property type="protein sequence ID" value="KAF2485406.1"/>
    <property type="molecule type" value="Genomic_DNA"/>
</dbReference>
<keyword evidence="1" id="KW-0175">Coiled coil</keyword>
<feature type="region of interest" description="Disordered" evidence="2">
    <location>
        <begin position="49"/>
        <end position="137"/>
    </location>
</feature>
<accession>A0A6A6Q087</accession>
<feature type="region of interest" description="Disordered" evidence="2">
    <location>
        <begin position="1"/>
        <end position="30"/>
    </location>
</feature>
<protein>
    <submittedName>
        <fullName evidence="3">Uncharacterized protein</fullName>
    </submittedName>
</protein>
<feature type="compositionally biased region" description="Basic residues" evidence="2">
    <location>
        <begin position="75"/>
        <end position="84"/>
    </location>
</feature>
<dbReference type="OrthoDB" id="3905365at2759"/>
<evidence type="ECO:0000256" key="1">
    <source>
        <dbReference type="SAM" id="Coils"/>
    </source>
</evidence>
<feature type="compositionally biased region" description="Basic and acidic residues" evidence="2">
    <location>
        <begin position="475"/>
        <end position="498"/>
    </location>
</feature>
<feature type="compositionally biased region" description="Basic and acidic residues" evidence="2">
    <location>
        <begin position="92"/>
        <end position="101"/>
    </location>
</feature>
<feature type="region of interest" description="Disordered" evidence="2">
    <location>
        <begin position="453"/>
        <end position="558"/>
    </location>
</feature>
<gene>
    <name evidence="3" type="ORF">BDY17DRAFT_102684</name>
</gene>
<keyword evidence="4" id="KW-1185">Reference proteome</keyword>
<feature type="coiled-coil region" evidence="1">
    <location>
        <begin position="343"/>
        <end position="370"/>
    </location>
</feature>
<organism evidence="3 4">
    <name type="scientific">Neohortaea acidophila</name>
    <dbReference type="NCBI Taxonomy" id="245834"/>
    <lineage>
        <taxon>Eukaryota</taxon>
        <taxon>Fungi</taxon>
        <taxon>Dikarya</taxon>
        <taxon>Ascomycota</taxon>
        <taxon>Pezizomycotina</taxon>
        <taxon>Dothideomycetes</taxon>
        <taxon>Dothideomycetidae</taxon>
        <taxon>Mycosphaerellales</taxon>
        <taxon>Teratosphaeriaceae</taxon>
        <taxon>Neohortaea</taxon>
    </lineage>
</organism>
<reference evidence="3" key="1">
    <citation type="journal article" date="2020" name="Stud. Mycol.">
        <title>101 Dothideomycetes genomes: a test case for predicting lifestyles and emergence of pathogens.</title>
        <authorList>
            <person name="Haridas S."/>
            <person name="Albert R."/>
            <person name="Binder M."/>
            <person name="Bloem J."/>
            <person name="Labutti K."/>
            <person name="Salamov A."/>
            <person name="Andreopoulos B."/>
            <person name="Baker S."/>
            <person name="Barry K."/>
            <person name="Bills G."/>
            <person name="Bluhm B."/>
            <person name="Cannon C."/>
            <person name="Castanera R."/>
            <person name="Culley D."/>
            <person name="Daum C."/>
            <person name="Ezra D."/>
            <person name="Gonzalez J."/>
            <person name="Henrissat B."/>
            <person name="Kuo A."/>
            <person name="Liang C."/>
            <person name="Lipzen A."/>
            <person name="Lutzoni F."/>
            <person name="Magnuson J."/>
            <person name="Mondo S."/>
            <person name="Nolan M."/>
            <person name="Ohm R."/>
            <person name="Pangilinan J."/>
            <person name="Park H.-J."/>
            <person name="Ramirez L."/>
            <person name="Alfaro M."/>
            <person name="Sun H."/>
            <person name="Tritt A."/>
            <person name="Yoshinaga Y."/>
            <person name="Zwiers L.-H."/>
            <person name="Turgeon B."/>
            <person name="Goodwin S."/>
            <person name="Spatafora J."/>
            <person name="Crous P."/>
            <person name="Grigoriev I."/>
        </authorList>
    </citation>
    <scope>NUCLEOTIDE SEQUENCE</scope>
    <source>
        <strain evidence="3">CBS 113389</strain>
    </source>
</reference>
<dbReference type="RefSeq" id="XP_033591975.1">
    <property type="nucleotide sequence ID" value="XM_033729131.1"/>
</dbReference>